<comment type="function">
    <text evidence="9">Involved in lipopolysaccharide (LPS) biosynthesis. Catalyzes the transfer of 3-deoxy-D-manno-octulosonate (Kdo) residue(s) from CMP-Kdo to lipid IV(A), the tetraacyldisaccharide-1,4'-bisphosphate precursor of lipid A.</text>
</comment>
<dbReference type="AlphaFoldDB" id="A0A3S3QKT8"/>
<protein>
    <recommendedName>
        <fullName evidence="3 9">3-deoxy-D-manno-octulosonic acid transferase</fullName>
        <shortName evidence="9">Kdo transferase</shortName>
        <ecNumber evidence="2 9">2.4.99.12</ecNumber>
    </recommendedName>
    <alternativeName>
        <fullName evidence="5 9">Lipid IV(A) 3-deoxy-D-manno-octulosonic acid transferase</fullName>
    </alternativeName>
</protein>
<dbReference type="EMBL" id="MTKO01000038">
    <property type="protein sequence ID" value="RWX47269.1"/>
    <property type="molecule type" value="Genomic_DNA"/>
</dbReference>
<keyword evidence="12" id="KW-1185">Reference proteome</keyword>
<evidence type="ECO:0000256" key="6">
    <source>
        <dbReference type="ARBA" id="ARBA00049183"/>
    </source>
</evidence>
<keyword evidence="9" id="KW-0472">Membrane</keyword>
<feature type="active site" description="Proton acceptor" evidence="7">
    <location>
        <position position="74"/>
    </location>
</feature>
<dbReference type="GO" id="GO:0043842">
    <property type="term" value="F:Kdo transferase activity"/>
    <property type="evidence" value="ECO:0007669"/>
    <property type="project" value="UniProtKB-EC"/>
</dbReference>
<reference evidence="11 12" key="1">
    <citation type="submission" date="2017-01" db="EMBL/GenBank/DDBJ databases">
        <title>The cable genome- insights into the physiology and evolution of filamentous bacteria capable of sulfide oxidation via long distance electron transfer.</title>
        <authorList>
            <person name="Schreiber L."/>
            <person name="Bjerg J.T."/>
            <person name="Boggild A."/>
            <person name="Van De Vossenberg J."/>
            <person name="Meysman F."/>
            <person name="Nielsen L.P."/>
            <person name="Schramm A."/>
            <person name="Kjeldsen K.U."/>
        </authorList>
    </citation>
    <scope>NUCLEOTIDE SEQUENCE [LARGE SCALE GENOMIC DNA]</scope>
    <source>
        <strain evidence="11">MCF</strain>
    </source>
</reference>
<feature type="site" description="Transition state stabilizer" evidence="8">
    <location>
        <position position="145"/>
    </location>
</feature>
<evidence type="ECO:0000259" key="10">
    <source>
        <dbReference type="Pfam" id="PF04413"/>
    </source>
</evidence>
<feature type="transmembrane region" description="Helical" evidence="9">
    <location>
        <begin position="6"/>
        <end position="25"/>
    </location>
</feature>
<evidence type="ECO:0000256" key="4">
    <source>
        <dbReference type="ARBA" id="ARBA00022679"/>
    </source>
</evidence>
<evidence type="ECO:0000256" key="9">
    <source>
        <dbReference type="RuleBase" id="RU365103"/>
    </source>
</evidence>
<dbReference type="GO" id="GO:0009244">
    <property type="term" value="P:lipopolysaccharide core region biosynthetic process"/>
    <property type="evidence" value="ECO:0007669"/>
    <property type="project" value="UniProtKB-UniRule"/>
</dbReference>
<comment type="subcellular location">
    <subcellularLocation>
        <location evidence="9">Cell membrane</location>
    </subcellularLocation>
</comment>
<dbReference type="Proteomes" id="UP000287853">
    <property type="component" value="Unassembled WGS sequence"/>
</dbReference>
<comment type="pathway">
    <text evidence="1 9">Bacterial outer membrane biogenesis; LPS core biosynthesis.</text>
</comment>
<evidence type="ECO:0000256" key="3">
    <source>
        <dbReference type="ARBA" id="ARBA00019077"/>
    </source>
</evidence>
<dbReference type="PANTHER" id="PTHR42755">
    <property type="entry name" value="3-DEOXY-MANNO-OCTULOSONATE CYTIDYLYLTRANSFERASE"/>
    <property type="match status" value="1"/>
</dbReference>
<dbReference type="GO" id="GO:0005886">
    <property type="term" value="C:plasma membrane"/>
    <property type="evidence" value="ECO:0007669"/>
    <property type="project" value="UniProtKB-SubCell"/>
</dbReference>
<evidence type="ECO:0000256" key="2">
    <source>
        <dbReference type="ARBA" id="ARBA00012621"/>
    </source>
</evidence>
<gene>
    <name evidence="11" type="ORF">H206_01967</name>
</gene>
<dbReference type="InterPro" id="IPR007507">
    <property type="entry name" value="Glycos_transf_N"/>
</dbReference>
<accession>A0A3S3QKT8</accession>
<keyword evidence="9" id="KW-0812">Transmembrane</keyword>
<keyword evidence="9" id="KW-1003">Cell membrane</keyword>
<keyword evidence="9" id="KW-0448">Lipopolysaccharide biosynthesis</keyword>
<dbReference type="PANTHER" id="PTHR42755:SF1">
    <property type="entry name" value="3-DEOXY-D-MANNO-OCTULOSONIC ACID TRANSFERASE, MITOCHONDRIAL-RELATED"/>
    <property type="match status" value="1"/>
</dbReference>
<evidence type="ECO:0000256" key="1">
    <source>
        <dbReference type="ARBA" id="ARBA00004713"/>
    </source>
</evidence>
<dbReference type="InterPro" id="IPR039901">
    <property type="entry name" value="Kdotransferase"/>
</dbReference>
<proteinExistence type="inferred from homology"/>
<evidence type="ECO:0000256" key="5">
    <source>
        <dbReference type="ARBA" id="ARBA00031445"/>
    </source>
</evidence>
<evidence type="ECO:0000313" key="12">
    <source>
        <dbReference type="Proteomes" id="UP000287853"/>
    </source>
</evidence>
<feature type="domain" description="3-deoxy-D-manno-octulosonic-acid transferase N-terminal" evidence="10">
    <location>
        <begin position="59"/>
        <end position="226"/>
    </location>
</feature>
<comment type="catalytic activity">
    <reaction evidence="6 9">
        <text>lipid IVA (E. coli) + CMP-3-deoxy-beta-D-manno-octulosonate = alpha-Kdo-(2-&gt;6)-lipid IVA (E. coli) + CMP + H(+)</text>
        <dbReference type="Rhea" id="RHEA:28066"/>
        <dbReference type="ChEBI" id="CHEBI:15378"/>
        <dbReference type="ChEBI" id="CHEBI:58603"/>
        <dbReference type="ChEBI" id="CHEBI:60364"/>
        <dbReference type="ChEBI" id="CHEBI:60377"/>
        <dbReference type="ChEBI" id="CHEBI:85987"/>
        <dbReference type="EC" id="2.4.99.12"/>
    </reaction>
</comment>
<keyword evidence="11" id="KW-0328">Glycosyltransferase</keyword>
<dbReference type="EC" id="2.4.99.12" evidence="2 9"/>
<evidence type="ECO:0000256" key="8">
    <source>
        <dbReference type="PIRSR" id="PIRSR639901-2"/>
    </source>
</evidence>
<evidence type="ECO:0000256" key="7">
    <source>
        <dbReference type="PIRSR" id="PIRSR639901-1"/>
    </source>
</evidence>
<comment type="caution">
    <text evidence="11">The sequence shown here is derived from an EMBL/GenBank/DDBJ whole genome shotgun (WGS) entry which is preliminary data.</text>
</comment>
<dbReference type="Pfam" id="PF04413">
    <property type="entry name" value="Glycos_transf_N"/>
    <property type="match status" value="1"/>
</dbReference>
<keyword evidence="9" id="KW-1133">Transmembrane helix</keyword>
<dbReference type="UniPathway" id="UPA00958"/>
<dbReference type="Gene3D" id="3.40.50.11720">
    <property type="entry name" value="3-Deoxy-D-manno-octulosonic-acid transferase, N-terminal domain"/>
    <property type="match status" value="1"/>
</dbReference>
<dbReference type="InterPro" id="IPR038107">
    <property type="entry name" value="Glycos_transf_N_sf"/>
</dbReference>
<comment type="similarity">
    <text evidence="9">Belongs to the glycosyltransferase group 1 family.</text>
</comment>
<evidence type="ECO:0000313" key="11">
    <source>
        <dbReference type="EMBL" id="RWX47269.1"/>
    </source>
</evidence>
<feature type="site" description="Transition state stabilizer" evidence="8">
    <location>
        <position position="223"/>
    </location>
</feature>
<organism evidence="11 12">
    <name type="scientific">Candidatus Electrothrix aarhusensis</name>
    <dbReference type="NCBI Taxonomy" id="1859131"/>
    <lineage>
        <taxon>Bacteria</taxon>
        <taxon>Pseudomonadati</taxon>
        <taxon>Thermodesulfobacteriota</taxon>
        <taxon>Desulfobulbia</taxon>
        <taxon>Desulfobulbales</taxon>
        <taxon>Desulfobulbaceae</taxon>
        <taxon>Candidatus Electrothrix</taxon>
    </lineage>
</organism>
<sequence length="277" mass="31316">MLLIYNLLISVLGILLLPLMLLVVLSRAKYRGRTLERMGLKSKGIKDALAKSKSAEGKATNSPVIWIHALSVGEVTSAQPLVKALRTDMAEAVIILTVATSSGKKIAENLLSPYVQLILSSPFDLRFAVRRYITAFQPDIFIQVETDFWPNWLALLQKQGIPTMLVNGRISEKSFAAYQRFAFFFRPMFRSFDLLSMQTEEDCRKMIMLGVPADKVIALGNLKYDMEQPDGTEKEIVFPEMVGEGRFVWVCGSTHPGEEKYFFQHWPNCSQGRISRE</sequence>
<name>A0A3S3QKT8_9BACT</name>
<keyword evidence="4 9" id="KW-0808">Transferase</keyword>
<dbReference type="GO" id="GO:0009245">
    <property type="term" value="P:lipid A biosynthetic process"/>
    <property type="evidence" value="ECO:0007669"/>
    <property type="project" value="TreeGrafter"/>
</dbReference>